<dbReference type="AlphaFoldDB" id="A0A183SJW5"/>
<organism evidence="3">
    <name type="scientific">Schistocephalus solidus</name>
    <name type="common">Tapeworm</name>
    <dbReference type="NCBI Taxonomy" id="70667"/>
    <lineage>
        <taxon>Eukaryota</taxon>
        <taxon>Metazoa</taxon>
        <taxon>Spiralia</taxon>
        <taxon>Lophotrochozoa</taxon>
        <taxon>Platyhelminthes</taxon>
        <taxon>Cestoda</taxon>
        <taxon>Eucestoda</taxon>
        <taxon>Diphyllobothriidea</taxon>
        <taxon>Diphyllobothriidae</taxon>
        <taxon>Schistocephalus</taxon>
    </lineage>
</organism>
<dbReference type="EMBL" id="UYSU01032895">
    <property type="protein sequence ID" value="VDL90898.1"/>
    <property type="molecule type" value="Genomic_DNA"/>
</dbReference>
<dbReference type="WBParaSite" id="SSLN_0000466501-mRNA-1">
    <property type="protein sequence ID" value="SSLN_0000466501-mRNA-1"/>
    <property type="gene ID" value="SSLN_0000466501"/>
</dbReference>
<proteinExistence type="predicted"/>
<sequence>MMYDLVGIPDWHVDQGLLVMAEAPDTRSGLEHHVEHEWLPVAGTKLSLVATRSWAVLSGRALVNTTTGIWINSYAEQRMALVLRDRMRYKLFIAGHSETRFSEQGQLEKVGACFTFFWSGGRKRERRDAGFAFAIGNDIV</sequence>
<accession>A0A183SJW5</accession>
<evidence type="ECO:0000313" key="2">
    <source>
        <dbReference type="Proteomes" id="UP000275846"/>
    </source>
</evidence>
<evidence type="ECO:0000313" key="1">
    <source>
        <dbReference type="EMBL" id="VDL90898.1"/>
    </source>
</evidence>
<reference evidence="1 2" key="2">
    <citation type="submission" date="2018-11" db="EMBL/GenBank/DDBJ databases">
        <authorList>
            <consortium name="Pathogen Informatics"/>
        </authorList>
    </citation>
    <scope>NUCLEOTIDE SEQUENCE [LARGE SCALE GENOMIC DNA]</scope>
    <source>
        <strain evidence="1 2">NST_G2</strain>
    </source>
</reference>
<gene>
    <name evidence="1" type="ORF">SSLN_LOCUS4513</name>
</gene>
<protein>
    <submittedName>
        <fullName evidence="3">Metallo-beta-lactamase superfamily protein</fullName>
    </submittedName>
</protein>
<evidence type="ECO:0000313" key="3">
    <source>
        <dbReference type="WBParaSite" id="SSLN_0000466501-mRNA-1"/>
    </source>
</evidence>
<dbReference type="Proteomes" id="UP000275846">
    <property type="component" value="Unassembled WGS sequence"/>
</dbReference>
<keyword evidence="2" id="KW-1185">Reference proteome</keyword>
<name>A0A183SJW5_SCHSO</name>
<reference evidence="3" key="1">
    <citation type="submission" date="2016-06" db="UniProtKB">
        <authorList>
            <consortium name="WormBaseParasite"/>
        </authorList>
    </citation>
    <scope>IDENTIFICATION</scope>
</reference>